<proteinExistence type="predicted"/>
<evidence type="ECO:0000313" key="1">
    <source>
        <dbReference type="EMBL" id="MBD7914802.1"/>
    </source>
</evidence>
<protein>
    <submittedName>
        <fullName evidence="1">Uncharacterized protein</fullName>
    </submittedName>
</protein>
<dbReference type="EMBL" id="JACSQZ010000017">
    <property type="protein sequence ID" value="MBD7914802.1"/>
    <property type="molecule type" value="Genomic_DNA"/>
</dbReference>
<keyword evidence="2" id="KW-1185">Reference proteome</keyword>
<dbReference type="RefSeq" id="WP_191749568.1">
    <property type="nucleotide sequence ID" value="NZ_JACSQZ010000017.1"/>
</dbReference>
<reference evidence="1 2" key="1">
    <citation type="submission" date="2020-08" db="EMBL/GenBank/DDBJ databases">
        <title>A Genomic Blueprint of the Chicken Gut Microbiome.</title>
        <authorList>
            <person name="Gilroy R."/>
            <person name="Ravi A."/>
            <person name="Getino M."/>
            <person name="Pursley I."/>
            <person name="Horton D.L."/>
            <person name="Alikhan N.-F."/>
            <person name="Baker D."/>
            <person name="Gharbi K."/>
            <person name="Hall N."/>
            <person name="Watson M."/>
            <person name="Adriaenssens E.M."/>
            <person name="Foster-Nyarko E."/>
            <person name="Jarju S."/>
            <person name="Secka A."/>
            <person name="Antonio M."/>
            <person name="Oren A."/>
            <person name="Chaudhuri R."/>
            <person name="La Ragione R.M."/>
            <person name="Hildebrand F."/>
            <person name="Pallen M.J."/>
        </authorList>
    </citation>
    <scope>NUCLEOTIDE SEQUENCE [LARGE SCALE GENOMIC DNA]</scope>
    <source>
        <strain evidence="1 2">Sa3CUN1</strain>
    </source>
</reference>
<name>A0ABR8Q306_9CLOT</name>
<gene>
    <name evidence="1" type="ORF">H9660_06550</name>
</gene>
<accession>A0ABR8Q306</accession>
<sequence length="177" mass="21880">MSKYLYTPKDIAVFFDYSDFRKSDEKMVREDLWENRDIVLDPKYRKDKKKFINEISKYMVILSLKEHKKELEEINTIFEELGSEYEMNLLEREEYYVEAFFRFIKLRLTYIENYNFVRLKLRTLLRNFGYKRRSENIVNNIKRTMKALKLESYLRDYQPCDINEIDIDDTLIIRLKE</sequence>
<dbReference type="Proteomes" id="UP000640335">
    <property type="component" value="Unassembled WGS sequence"/>
</dbReference>
<organism evidence="1 2">
    <name type="scientific">Clostridium gallinarum</name>
    <dbReference type="NCBI Taxonomy" id="2762246"/>
    <lineage>
        <taxon>Bacteria</taxon>
        <taxon>Bacillati</taxon>
        <taxon>Bacillota</taxon>
        <taxon>Clostridia</taxon>
        <taxon>Eubacteriales</taxon>
        <taxon>Clostridiaceae</taxon>
        <taxon>Clostridium</taxon>
    </lineage>
</organism>
<comment type="caution">
    <text evidence="1">The sequence shown here is derived from an EMBL/GenBank/DDBJ whole genome shotgun (WGS) entry which is preliminary data.</text>
</comment>
<evidence type="ECO:0000313" key="2">
    <source>
        <dbReference type="Proteomes" id="UP000640335"/>
    </source>
</evidence>